<feature type="region of interest" description="Disordered" evidence="1">
    <location>
        <begin position="93"/>
        <end position="131"/>
    </location>
</feature>
<evidence type="ECO:0000256" key="1">
    <source>
        <dbReference type="SAM" id="MobiDB-lite"/>
    </source>
</evidence>
<protein>
    <submittedName>
        <fullName evidence="2">Uncharacterized protein</fullName>
    </submittedName>
</protein>
<organism evidence="2">
    <name type="scientific">viral metagenome</name>
    <dbReference type="NCBI Taxonomy" id="1070528"/>
    <lineage>
        <taxon>unclassified sequences</taxon>
        <taxon>metagenomes</taxon>
        <taxon>organismal metagenomes</taxon>
    </lineage>
</organism>
<feature type="compositionally biased region" description="Polar residues" evidence="1">
    <location>
        <begin position="118"/>
        <end position="127"/>
    </location>
</feature>
<dbReference type="AlphaFoldDB" id="A0A6C0KDK3"/>
<feature type="compositionally biased region" description="Low complexity" evidence="1">
    <location>
        <begin position="93"/>
        <end position="110"/>
    </location>
</feature>
<dbReference type="EMBL" id="MN740854">
    <property type="protein sequence ID" value="QHU15261.1"/>
    <property type="molecule type" value="Genomic_DNA"/>
</dbReference>
<sequence>MPATQQRGPWQCGECGRKNGSRYHVLNGTAGYAPNTKALCSPCAKTDQFKGVCVEDKSWRNKKKATKLLQPGLENEELFTATAQQILRERAAAPAAAAAQEEAAPAPAAAEDMDMESSTEQLRPVGQNTGGDTDGIASVIDACLAQPTEEAIGAAHLALYRYKRAHPGDTDAAMLEDALESAKRVCRRTDGTPAQPFRDIRPVAGEL</sequence>
<name>A0A6C0KDK3_9ZZZZ</name>
<proteinExistence type="predicted"/>
<evidence type="ECO:0000313" key="2">
    <source>
        <dbReference type="EMBL" id="QHU15261.1"/>
    </source>
</evidence>
<accession>A0A6C0KDK3</accession>
<reference evidence="2" key="1">
    <citation type="journal article" date="2020" name="Nature">
        <title>Giant virus diversity and host interactions through global metagenomics.</title>
        <authorList>
            <person name="Schulz F."/>
            <person name="Roux S."/>
            <person name="Paez-Espino D."/>
            <person name="Jungbluth S."/>
            <person name="Walsh D.A."/>
            <person name="Denef V.J."/>
            <person name="McMahon K.D."/>
            <person name="Konstantinidis K.T."/>
            <person name="Eloe-Fadrosh E.A."/>
            <person name="Kyrpides N.C."/>
            <person name="Woyke T."/>
        </authorList>
    </citation>
    <scope>NUCLEOTIDE SEQUENCE</scope>
    <source>
        <strain evidence="2">GVMAG-S-1103017-68</strain>
    </source>
</reference>